<keyword evidence="1" id="KW-0547">Nucleotide-binding</keyword>
<dbReference type="GO" id="GO:0016020">
    <property type="term" value="C:membrane"/>
    <property type="evidence" value="ECO:0007669"/>
    <property type="project" value="TreeGrafter"/>
</dbReference>
<evidence type="ECO:0000259" key="3">
    <source>
        <dbReference type="Pfam" id="PF00501"/>
    </source>
</evidence>
<dbReference type="AlphaFoldDB" id="A0A4P9YGG9"/>
<dbReference type="InterPro" id="IPR000873">
    <property type="entry name" value="AMP-dep_synth/lig_dom"/>
</dbReference>
<evidence type="ECO:0000313" key="5">
    <source>
        <dbReference type="Proteomes" id="UP000281549"/>
    </source>
</evidence>
<proteinExistence type="predicted"/>
<reference evidence="5" key="1">
    <citation type="journal article" date="2018" name="Nat. Microbiol.">
        <title>Leveraging single-cell genomics to expand the fungal tree of life.</title>
        <authorList>
            <person name="Ahrendt S.R."/>
            <person name="Quandt C.A."/>
            <person name="Ciobanu D."/>
            <person name="Clum A."/>
            <person name="Salamov A."/>
            <person name="Andreopoulos B."/>
            <person name="Cheng J.F."/>
            <person name="Woyke T."/>
            <person name="Pelin A."/>
            <person name="Henrissat B."/>
            <person name="Reynolds N.K."/>
            <person name="Benny G.L."/>
            <person name="Smith M.E."/>
            <person name="James T.Y."/>
            <person name="Grigoriev I.V."/>
        </authorList>
    </citation>
    <scope>NUCLEOTIDE SEQUENCE [LARGE SCALE GENOMIC DNA]</scope>
    <source>
        <strain evidence="5">CSF55</strain>
    </source>
</reference>
<dbReference type="PANTHER" id="PTHR43272:SF33">
    <property type="entry name" value="AMP-BINDING DOMAIN-CONTAINING PROTEIN-RELATED"/>
    <property type="match status" value="1"/>
</dbReference>
<dbReference type="GO" id="GO:0004467">
    <property type="term" value="F:long-chain fatty acid-CoA ligase activity"/>
    <property type="evidence" value="ECO:0007669"/>
    <property type="project" value="TreeGrafter"/>
</dbReference>
<dbReference type="GO" id="GO:0005524">
    <property type="term" value="F:ATP binding"/>
    <property type="evidence" value="ECO:0007669"/>
    <property type="project" value="UniProtKB-KW"/>
</dbReference>
<gene>
    <name evidence="4" type="ORF">ROZALSC1DRAFT_29727</name>
</gene>
<dbReference type="Gene3D" id="3.40.50.12780">
    <property type="entry name" value="N-terminal domain of ligase-like"/>
    <property type="match status" value="1"/>
</dbReference>
<protein>
    <submittedName>
        <fullName evidence="4">Acetyl-CoA synthetase-like protein</fullName>
    </submittedName>
</protein>
<dbReference type="Pfam" id="PF00501">
    <property type="entry name" value="AMP-binding"/>
    <property type="match status" value="1"/>
</dbReference>
<dbReference type="GO" id="GO:0005783">
    <property type="term" value="C:endoplasmic reticulum"/>
    <property type="evidence" value="ECO:0007669"/>
    <property type="project" value="TreeGrafter"/>
</dbReference>
<sequence length="426" mass="48267">MMTCMLISMECFEIDIDETDVHISYLPLAHIFERMLNVALTCSGSRIGFFRGNSKKNFKDLKVLNLVEDIQILKPTLFVSVPRLFNRIYAKLVDGTINAAGVRGMLFRKAVSDKLNNLKQYNTVHHSIWDRILFSRVAAILGGRVRLMLTASAPLAGEVMNFLRVCFSCPMIEAYGATETTGLGTLTFMNDFSTGHVGVPFPCVEIKLVDVPEMNYLSSDKPCPRGEICIRGHSIFKGYFKDPKNTKESLDDEGWYLTGDIGKITQNGKLAVIDRKKNIFKLAQDEYVAPEKIENVYLNCEYLAQIFVHGDPLQAELVAIVVPEPTKLSQLANKLGLQNQNLENLCRSDVIKEKLLAEMNQVAKYQKLQGFEIVRAIYIEHSPFTVENDLLTSTMKLKRAKAKQFYKLQLDKLYDELNRSKQLSKL</sequence>
<evidence type="ECO:0000313" key="4">
    <source>
        <dbReference type="EMBL" id="RKP18597.1"/>
    </source>
</evidence>
<dbReference type="EMBL" id="ML005415">
    <property type="protein sequence ID" value="RKP18597.1"/>
    <property type="molecule type" value="Genomic_DNA"/>
</dbReference>
<name>A0A4P9YGG9_ROZAC</name>
<organism evidence="4 5">
    <name type="scientific">Rozella allomycis (strain CSF55)</name>
    <dbReference type="NCBI Taxonomy" id="988480"/>
    <lineage>
        <taxon>Eukaryota</taxon>
        <taxon>Fungi</taxon>
        <taxon>Fungi incertae sedis</taxon>
        <taxon>Cryptomycota</taxon>
        <taxon>Cryptomycota incertae sedis</taxon>
        <taxon>Rozella</taxon>
    </lineage>
</organism>
<evidence type="ECO:0000256" key="1">
    <source>
        <dbReference type="ARBA" id="ARBA00022741"/>
    </source>
</evidence>
<feature type="domain" description="AMP-dependent synthetase/ligase" evidence="3">
    <location>
        <begin position="14"/>
        <end position="240"/>
    </location>
</feature>
<accession>A0A4P9YGG9</accession>
<evidence type="ECO:0000256" key="2">
    <source>
        <dbReference type="ARBA" id="ARBA00022840"/>
    </source>
</evidence>
<dbReference type="SUPFAM" id="SSF56801">
    <property type="entry name" value="Acetyl-CoA synthetase-like"/>
    <property type="match status" value="1"/>
</dbReference>
<dbReference type="PANTHER" id="PTHR43272">
    <property type="entry name" value="LONG-CHAIN-FATTY-ACID--COA LIGASE"/>
    <property type="match status" value="1"/>
</dbReference>
<dbReference type="Proteomes" id="UP000281549">
    <property type="component" value="Unassembled WGS sequence"/>
</dbReference>
<dbReference type="InterPro" id="IPR042099">
    <property type="entry name" value="ANL_N_sf"/>
</dbReference>
<keyword evidence="2" id="KW-0067">ATP-binding</keyword>